<evidence type="ECO:0000313" key="1">
    <source>
        <dbReference type="EMBL" id="SAL05194.1"/>
    </source>
</evidence>
<dbReference type="EMBL" id="FCOX02000076">
    <property type="protein sequence ID" value="SAL05194.1"/>
    <property type="molecule type" value="Genomic_DNA"/>
</dbReference>
<evidence type="ECO:0000313" key="2">
    <source>
        <dbReference type="Proteomes" id="UP000071859"/>
    </source>
</evidence>
<keyword evidence="2" id="KW-1185">Reference proteome</keyword>
<dbReference type="Proteomes" id="UP000071859">
    <property type="component" value="Unassembled WGS sequence"/>
</dbReference>
<proteinExistence type="predicted"/>
<sequence length="127" mass="13326">MGKGCVGLLDLASTDLDLALEFGLSCGVHAVGLRARAVRGRCHPAFQAAKPELATCTFARLVHIVHVAHTAAMLFGLGSGSKLPPQARLTAFLSQPFGKTECAEERLRQRTNGGKSLIAAVFLALAT</sequence>
<name>A0A158EEF1_9BURK</name>
<reference evidence="1" key="1">
    <citation type="submission" date="2016-01" db="EMBL/GenBank/DDBJ databases">
        <authorList>
            <person name="Peeters C."/>
        </authorList>
    </citation>
    <scope>NUCLEOTIDE SEQUENCE</scope>
    <source>
        <strain evidence="1">LMG 29321</strain>
    </source>
</reference>
<organism evidence="1 2">
    <name type="scientific">Caballeronia calidae</name>
    <dbReference type="NCBI Taxonomy" id="1777139"/>
    <lineage>
        <taxon>Bacteria</taxon>
        <taxon>Pseudomonadati</taxon>
        <taxon>Pseudomonadota</taxon>
        <taxon>Betaproteobacteria</taxon>
        <taxon>Burkholderiales</taxon>
        <taxon>Burkholderiaceae</taxon>
        <taxon>Caballeronia</taxon>
    </lineage>
</organism>
<dbReference type="AlphaFoldDB" id="A0A158EEF1"/>
<protein>
    <submittedName>
        <fullName evidence="1">Uncharacterized protein</fullName>
    </submittedName>
</protein>
<accession>A0A158EEF1</accession>
<gene>
    <name evidence="1" type="ORF">AWB78_07350</name>
</gene>
<comment type="caution">
    <text evidence="1">The sequence shown here is derived from an EMBL/GenBank/DDBJ whole genome shotgun (WGS) entry which is preliminary data.</text>
</comment>